<feature type="transmembrane region" description="Helical" evidence="1">
    <location>
        <begin position="244"/>
        <end position="262"/>
    </location>
</feature>
<keyword evidence="1" id="KW-0472">Membrane</keyword>
<dbReference type="RefSeq" id="XP_012936903.1">
    <property type="nucleotide sequence ID" value="XM_013081449.1"/>
</dbReference>
<dbReference type="InterPro" id="IPR052954">
    <property type="entry name" value="GPCR-Ligand_Int"/>
</dbReference>
<feature type="transmembrane region" description="Helical" evidence="1">
    <location>
        <begin position="282"/>
        <end position="310"/>
    </location>
</feature>
<dbReference type="PANTHER" id="PTHR46641:SF2">
    <property type="entry name" value="FMRFAMIDE RECEPTOR"/>
    <property type="match status" value="1"/>
</dbReference>
<feature type="transmembrane region" description="Helical" evidence="1">
    <location>
        <begin position="317"/>
        <end position="338"/>
    </location>
</feature>
<keyword evidence="1" id="KW-0812">Transmembrane</keyword>
<proteinExistence type="predicted"/>
<evidence type="ECO:0000256" key="1">
    <source>
        <dbReference type="SAM" id="Phobius"/>
    </source>
</evidence>
<accession>A0ABM0ZY46</accession>
<sequence length="347" mass="38963">MNSNSTNYNFFQLSGSVSREQYLYLNNIFVMIKAVGQPTAAVCLALSALAFLLDRKRNATTLYLVTLNLAESFNLTMLSVFTLCRMSSSCEKGVVYFNVSLWLGAYVGISCRRSVHVLNLLVATQRFIAIAFPLRAKTTFLLNHPLLTSLGVILFSLTMHSYFAIMYEVSDTGSVLTALGKENYDIFSKFQHVIMYLFMHLSLVLTAAANIGTTVTLVLHKRKMRGVRTTQKTSGAREKNERSMTIMVLVCTGLFVFMYLPVSTNFTLVDLLPDYSHLSSEAYLFLTITSAAMMCQVLAAQLIFVSYIILNKNFRKNLLMILFTIFCPLSKCRSYVLALKPSKKVNP</sequence>
<feature type="transmembrane region" description="Helical" evidence="1">
    <location>
        <begin position="193"/>
        <end position="219"/>
    </location>
</feature>
<protein>
    <submittedName>
        <fullName evidence="3">Uncharacterized protein LOC106011494</fullName>
    </submittedName>
</protein>
<name>A0ABM0ZY46_APLCA</name>
<dbReference type="Proteomes" id="UP000694888">
    <property type="component" value="Unplaced"/>
</dbReference>
<feature type="transmembrane region" description="Helical" evidence="1">
    <location>
        <begin position="28"/>
        <end position="53"/>
    </location>
</feature>
<dbReference type="GeneID" id="106011494"/>
<reference evidence="3" key="1">
    <citation type="submission" date="2025-08" db="UniProtKB">
        <authorList>
            <consortium name="RefSeq"/>
        </authorList>
    </citation>
    <scope>IDENTIFICATION</scope>
</reference>
<evidence type="ECO:0000313" key="3">
    <source>
        <dbReference type="RefSeq" id="XP_012936903.1"/>
    </source>
</evidence>
<gene>
    <name evidence="3" type="primary">LOC106011494</name>
</gene>
<keyword evidence="2" id="KW-1185">Reference proteome</keyword>
<organism evidence="2 3">
    <name type="scientific">Aplysia californica</name>
    <name type="common">California sea hare</name>
    <dbReference type="NCBI Taxonomy" id="6500"/>
    <lineage>
        <taxon>Eukaryota</taxon>
        <taxon>Metazoa</taxon>
        <taxon>Spiralia</taxon>
        <taxon>Lophotrochozoa</taxon>
        <taxon>Mollusca</taxon>
        <taxon>Gastropoda</taxon>
        <taxon>Heterobranchia</taxon>
        <taxon>Euthyneura</taxon>
        <taxon>Tectipleura</taxon>
        <taxon>Aplysiida</taxon>
        <taxon>Aplysioidea</taxon>
        <taxon>Aplysiidae</taxon>
        <taxon>Aplysia</taxon>
    </lineage>
</organism>
<dbReference type="Gene3D" id="1.20.1070.10">
    <property type="entry name" value="Rhodopsin 7-helix transmembrane proteins"/>
    <property type="match status" value="1"/>
</dbReference>
<evidence type="ECO:0000313" key="2">
    <source>
        <dbReference type="Proteomes" id="UP000694888"/>
    </source>
</evidence>
<keyword evidence="1" id="KW-1133">Transmembrane helix</keyword>
<dbReference type="PANTHER" id="PTHR46641">
    <property type="entry name" value="FMRFAMIDE RECEPTOR-RELATED"/>
    <property type="match status" value="1"/>
</dbReference>
<dbReference type="SUPFAM" id="SSF81321">
    <property type="entry name" value="Family A G protein-coupled receptor-like"/>
    <property type="match status" value="1"/>
</dbReference>
<feature type="transmembrane region" description="Helical" evidence="1">
    <location>
        <begin position="146"/>
        <end position="167"/>
    </location>
</feature>